<evidence type="ECO:0000313" key="1">
    <source>
        <dbReference type="EMBL" id="OOF94975.1"/>
    </source>
</evidence>
<dbReference type="EMBL" id="KV907501">
    <property type="protein sequence ID" value="OOF94975.1"/>
    <property type="molecule type" value="Genomic_DNA"/>
</dbReference>
<accession>A0A1R3RKH0</accession>
<sequence>MASWWDSIENYFRTMYMFWTGLFFAVQSPTNPQQAQPAVPQQPQRNNEDKLWTQPFREAEVSCRMVNSNSEWGLLHSEHAGLILLDITIWQRSGVRLRWAQIEVIFNDYEHPSPALGPTVTTYLQPDILVSDRRIQVERERQIELAPNIQVAGNGGSLGRWMRGQRFCQDHLWSFAGASCAANSTRPTIARWIWQANRKDAVEYPRTFRTGFIIKPVSDGQCPIEIRIRGRLDGLNGKFRFGFKKPVSFTDLCPTHQWHGCLLATAGNLQTRIAMDNQQVKMT</sequence>
<organism evidence="1 2">
    <name type="scientific">Aspergillus carbonarius (strain ITEM 5010)</name>
    <dbReference type="NCBI Taxonomy" id="602072"/>
    <lineage>
        <taxon>Eukaryota</taxon>
        <taxon>Fungi</taxon>
        <taxon>Dikarya</taxon>
        <taxon>Ascomycota</taxon>
        <taxon>Pezizomycotina</taxon>
        <taxon>Eurotiomycetes</taxon>
        <taxon>Eurotiomycetidae</taxon>
        <taxon>Eurotiales</taxon>
        <taxon>Aspergillaceae</taxon>
        <taxon>Aspergillus</taxon>
        <taxon>Aspergillus subgen. Circumdati</taxon>
    </lineage>
</organism>
<reference evidence="2" key="1">
    <citation type="journal article" date="2017" name="Genome Biol.">
        <title>Comparative genomics reveals high biological diversity and specific adaptations in the industrially and medically important fungal genus Aspergillus.</title>
        <authorList>
            <person name="de Vries R.P."/>
            <person name="Riley R."/>
            <person name="Wiebenga A."/>
            <person name="Aguilar-Osorio G."/>
            <person name="Amillis S."/>
            <person name="Uchima C.A."/>
            <person name="Anderluh G."/>
            <person name="Asadollahi M."/>
            <person name="Askin M."/>
            <person name="Barry K."/>
            <person name="Battaglia E."/>
            <person name="Bayram O."/>
            <person name="Benocci T."/>
            <person name="Braus-Stromeyer S.A."/>
            <person name="Caldana C."/>
            <person name="Canovas D."/>
            <person name="Cerqueira G.C."/>
            <person name="Chen F."/>
            <person name="Chen W."/>
            <person name="Choi C."/>
            <person name="Clum A."/>
            <person name="Dos Santos R.A."/>
            <person name="Damasio A.R."/>
            <person name="Diallinas G."/>
            <person name="Emri T."/>
            <person name="Fekete E."/>
            <person name="Flipphi M."/>
            <person name="Freyberg S."/>
            <person name="Gallo A."/>
            <person name="Gournas C."/>
            <person name="Habgood R."/>
            <person name="Hainaut M."/>
            <person name="Harispe M.L."/>
            <person name="Henrissat B."/>
            <person name="Hilden K.S."/>
            <person name="Hope R."/>
            <person name="Hossain A."/>
            <person name="Karabika E."/>
            <person name="Karaffa L."/>
            <person name="Karanyi Z."/>
            <person name="Krasevec N."/>
            <person name="Kuo A."/>
            <person name="Kusch H."/>
            <person name="LaButti K."/>
            <person name="Lagendijk E.L."/>
            <person name="Lapidus A."/>
            <person name="Levasseur A."/>
            <person name="Lindquist E."/>
            <person name="Lipzen A."/>
            <person name="Logrieco A.F."/>
            <person name="MacCabe A."/>
            <person name="Maekelae M.R."/>
            <person name="Malavazi I."/>
            <person name="Melin P."/>
            <person name="Meyer V."/>
            <person name="Mielnichuk N."/>
            <person name="Miskei M."/>
            <person name="Molnar A.P."/>
            <person name="Mule G."/>
            <person name="Ngan C.Y."/>
            <person name="Orejas M."/>
            <person name="Orosz E."/>
            <person name="Ouedraogo J.P."/>
            <person name="Overkamp K.M."/>
            <person name="Park H.-S."/>
            <person name="Perrone G."/>
            <person name="Piumi F."/>
            <person name="Punt P.J."/>
            <person name="Ram A.F."/>
            <person name="Ramon A."/>
            <person name="Rauscher S."/>
            <person name="Record E."/>
            <person name="Riano-Pachon D.M."/>
            <person name="Robert V."/>
            <person name="Roehrig J."/>
            <person name="Ruller R."/>
            <person name="Salamov A."/>
            <person name="Salih N.S."/>
            <person name="Samson R.A."/>
            <person name="Sandor E."/>
            <person name="Sanguinetti M."/>
            <person name="Schuetze T."/>
            <person name="Sepcic K."/>
            <person name="Shelest E."/>
            <person name="Sherlock G."/>
            <person name="Sophianopoulou V."/>
            <person name="Squina F.M."/>
            <person name="Sun H."/>
            <person name="Susca A."/>
            <person name="Todd R.B."/>
            <person name="Tsang A."/>
            <person name="Unkles S.E."/>
            <person name="van de Wiele N."/>
            <person name="van Rossen-Uffink D."/>
            <person name="Oliveira J.V."/>
            <person name="Vesth T.C."/>
            <person name="Visser J."/>
            <person name="Yu J.-H."/>
            <person name="Zhou M."/>
            <person name="Andersen M.R."/>
            <person name="Archer D.B."/>
            <person name="Baker S.E."/>
            <person name="Benoit I."/>
            <person name="Brakhage A.A."/>
            <person name="Braus G.H."/>
            <person name="Fischer R."/>
            <person name="Frisvad J.C."/>
            <person name="Goldman G.H."/>
            <person name="Houbraken J."/>
            <person name="Oakley B."/>
            <person name="Pocsi I."/>
            <person name="Scazzocchio C."/>
            <person name="Seiboth B."/>
            <person name="vanKuyk P.A."/>
            <person name="Wortman J."/>
            <person name="Dyer P.S."/>
            <person name="Grigoriev I.V."/>
        </authorList>
    </citation>
    <scope>NUCLEOTIDE SEQUENCE [LARGE SCALE GENOMIC DNA]</scope>
    <source>
        <strain evidence="2">ITEM 5010</strain>
    </source>
</reference>
<keyword evidence="2" id="KW-1185">Reference proteome</keyword>
<dbReference type="OMA" id="TIARWIW"/>
<dbReference type="AlphaFoldDB" id="A0A1R3RKH0"/>
<gene>
    <name evidence="1" type="ORF">ASPCADRAFT_6643</name>
</gene>
<evidence type="ECO:0000313" key="2">
    <source>
        <dbReference type="Proteomes" id="UP000188318"/>
    </source>
</evidence>
<dbReference type="Proteomes" id="UP000188318">
    <property type="component" value="Unassembled WGS sequence"/>
</dbReference>
<name>A0A1R3RKH0_ASPC5</name>
<dbReference type="VEuPathDB" id="FungiDB:ASPCADRAFT_6643"/>
<protein>
    <submittedName>
        <fullName evidence="1">Uncharacterized protein</fullName>
    </submittedName>
</protein>
<proteinExistence type="predicted"/>